<evidence type="ECO:0008006" key="6">
    <source>
        <dbReference type="Google" id="ProtNLM"/>
    </source>
</evidence>
<organism evidence="4 5">
    <name type="scientific">Reticulibacter mediterranei</name>
    <dbReference type="NCBI Taxonomy" id="2778369"/>
    <lineage>
        <taxon>Bacteria</taxon>
        <taxon>Bacillati</taxon>
        <taxon>Chloroflexota</taxon>
        <taxon>Ktedonobacteria</taxon>
        <taxon>Ktedonobacterales</taxon>
        <taxon>Reticulibacteraceae</taxon>
        <taxon>Reticulibacter</taxon>
    </lineage>
</organism>
<dbReference type="Pfam" id="PF20737">
    <property type="entry name" value="Glyco_hydro127C"/>
    <property type="match status" value="1"/>
</dbReference>
<sequence length="642" mass="72432">MSSHPLPQYARSQQTAIVRPTTSSRALLAPLGMQAVRLTDHFWEPRRMSNHKMGLQAQLQQSEQTGRIDNFRRAAGLIQAPFQGIYFNDSDVYKWVEACAWVLATEDDSQLAAQVDEVIALIAAAQDEDGYLNTYFTFERKAERWTNLKDMHELYCAGHLIQAAIAYHRATGKTTLLDVAVRFADNIAQVFGPQGRPGACGHPEIEMALVELARETGNERYLQQAEFFVDQHGRKPPVISGSYYMQDHLPVREQTEVVGHAVRALYLYAGMTDILTETGEQALDSALETLWHNLVEEKTYITGGVGARWEGEAFGSNYELPNDRAYTETCAAIASVMWNWRLLLLKSEARFADTIEQALYNGVISGSSLDGTLFFYQNPLADRGQHRRQPWFPTACCPPNIARLLASLPGYFYSTSEEGLWVHFYANNTATATLASGHTVMLEQETSYPWDGEVMLRVQTETTEEFTLFVRIPGWAEGARAWVNQEEVADVQSGSYLALTRVWSQSDEIRLSFPMDVKLVESHPFVAGNHDCVAIMRGPLVYCVEQADHGNIDVWNLVLPVQPVWEIERRDDLLGGVVTLQAQAYERVLTDWGGQLYRTYRGQSTHYRSARLTAIPYYAWANRETGPMQVWLPVVDHALLVD</sequence>
<evidence type="ECO:0000259" key="1">
    <source>
        <dbReference type="Pfam" id="PF07944"/>
    </source>
</evidence>
<dbReference type="GO" id="GO:0005975">
    <property type="term" value="P:carbohydrate metabolic process"/>
    <property type="evidence" value="ECO:0007669"/>
    <property type="project" value="InterPro"/>
</dbReference>
<dbReference type="AlphaFoldDB" id="A0A8J3MYA9"/>
<protein>
    <recommendedName>
        <fullName evidence="6">Glycoside hydrolase family 127 protein</fullName>
    </recommendedName>
</protein>
<feature type="domain" description="Non-reducing end beta-L-arabinofuranosidase-like GH127 middle" evidence="2">
    <location>
        <begin position="420"/>
        <end position="515"/>
    </location>
</feature>
<dbReference type="RefSeq" id="WP_220202709.1">
    <property type="nucleotide sequence ID" value="NZ_BNJK01000001.1"/>
</dbReference>
<evidence type="ECO:0000259" key="3">
    <source>
        <dbReference type="Pfam" id="PF20737"/>
    </source>
</evidence>
<dbReference type="Pfam" id="PF20736">
    <property type="entry name" value="Glyco_hydro127M"/>
    <property type="match status" value="1"/>
</dbReference>
<name>A0A8J3MYA9_9CHLR</name>
<evidence type="ECO:0000313" key="5">
    <source>
        <dbReference type="Proteomes" id="UP000597444"/>
    </source>
</evidence>
<dbReference type="InterPro" id="IPR049174">
    <property type="entry name" value="Beta-AFase-like"/>
</dbReference>
<dbReference type="InterPro" id="IPR049046">
    <property type="entry name" value="Beta-AFase-like_GH127_middle"/>
</dbReference>
<dbReference type="PANTHER" id="PTHR43465">
    <property type="entry name" value="DUF1680 DOMAIN PROTEIN (AFU_ORTHOLOGUE AFUA_1G08910)"/>
    <property type="match status" value="1"/>
</dbReference>
<dbReference type="EMBL" id="BNJK01000001">
    <property type="protein sequence ID" value="GHO91839.1"/>
    <property type="molecule type" value="Genomic_DNA"/>
</dbReference>
<dbReference type="Pfam" id="PF07944">
    <property type="entry name" value="Beta-AFase-like_GH127_cat"/>
    <property type="match status" value="1"/>
</dbReference>
<reference evidence="4" key="1">
    <citation type="submission" date="2020-10" db="EMBL/GenBank/DDBJ databases">
        <title>Taxonomic study of unclassified bacteria belonging to the class Ktedonobacteria.</title>
        <authorList>
            <person name="Yabe S."/>
            <person name="Wang C.M."/>
            <person name="Zheng Y."/>
            <person name="Sakai Y."/>
            <person name="Cavaletti L."/>
            <person name="Monciardini P."/>
            <person name="Donadio S."/>
        </authorList>
    </citation>
    <scope>NUCLEOTIDE SEQUENCE</scope>
    <source>
        <strain evidence="4">ID150040</strain>
    </source>
</reference>
<dbReference type="SUPFAM" id="SSF48208">
    <property type="entry name" value="Six-hairpin glycosidases"/>
    <property type="match status" value="1"/>
</dbReference>
<dbReference type="PANTHER" id="PTHR43465:SF2">
    <property type="entry name" value="DUF1680 DOMAIN PROTEIN (AFU_ORTHOLOGUE AFUA_1G08910)"/>
    <property type="match status" value="1"/>
</dbReference>
<comment type="caution">
    <text evidence="4">The sequence shown here is derived from an EMBL/GenBank/DDBJ whole genome shotgun (WGS) entry which is preliminary data.</text>
</comment>
<keyword evidence="5" id="KW-1185">Reference proteome</keyword>
<dbReference type="InterPro" id="IPR049049">
    <property type="entry name" value="Beta-AFase-like_GH127_C"/>
</dbReference>
<dbReference type="InterPro" id="IPR012878">
    <property type="entry name" value="Beta-AFase-like_GH127_cat"/>
</dbReference>
<accession>A0A8J3MYA9</accession>
<feature type="domain" description="Non-reducing end beta-L-arabinofuranosidase-like GH127 catalytic" evidence="1">
    <location>
        <begin position="35"/>
        <end position="409"/>
    </location>
</feature>
<gene>
    <name evidence="4" type="ORF">KSF_018870</name>
</gene>
<dbReference type="Proteomes" id="UP000597444">
    <property type="component" value="Unassembled WGS sequence"/>
</dbReference>
<feature type="domain" description="Non-reducing end beta-L-arabinofuranosidase-like GH127 C-terminal" evidence="3">
    <location>
        <begin position="517"/>
        <end position="633"/>
    </location>
</feature>
<evidence type="ECO:0000259" key="2">
    <source>
        <dbReference type="Pfam" id="PF20736"/>
    </source>
</evidence>
<evidence type="ECO:0000313" key="4">
    <source>
        <dbReference type="EMBL" id="GHO91839.1"/>
    </source>
</evidence>
<dbReference type="InterPro" id="IPR008928">
    <property type="entry name" value="6-hairpin_glycosidase_sf"/>
</dbReference>
<proteinExistence type="predicted"/>